<dbReference type="AlphaFoldDB" id="A0A6N3G846"/>
<dbReference type="EMBL" id="CACRUK010000054">
    <property type="protein sequence ID" value="VYU60436.1"/>
    <property type="molecule type" value="Genomic_DNA"/>
</dbReference>
<protein>
    <submittedName>
        <fullName evidence="1">Uncharacterized protein</fullName>
    </submittedName>
</protein>
<proteinExistence type="predicted"/>
<accession>A0A6N3G846</accession>
<organism evidence="1">
    <name type="scientific">Mediterraneibacter gnavus</name>
    <name type="common">Ruminococcus gnavus</name>
    <dbReference type="NCBI Taxonomy" id="33038"/>
    <lineage>
        <taxon>Bacteria</taxon>
        <taxon>Bacillati</taxon>
        <taxon>Bacillota</taxon>
        <taxon>Clostridia</taxon>
        <taxon>Lachnospirales</taxon>
        <taxon>Lachnospiraceae</taxon>
        <taxon>Mediterraneibacter</taxon>
    </lineage>
</organism>
<evidence type="ECO:0000313" key="1">
    <source>
        <dbReference type="EMBL" id="VYU60436.1"/>
    </source>
</evidence>
<gene>
    <name evidence="1" type="ORF">RGLFYP19_00226</name>
</gene>
<dbReference type="RefSeq" id="WP_421930197.1">
    <property type="nucleotide sequence ID" value="NZ_CACRUK010000054.1"/>
</dbReference>
<reference evidence="1" key="1">
    <citation type="submission" date="2019-11" db="EMBL/GenBank/DDBJ databases">
        <authorList>
            <person name="Feng L."/>
        </authorList>
    </citation>
    <scope>NUCLEOTIDE SEQUENCE</scope>
    <source>
        <strain evidence="1">RgnavusLFYP19</strain>
    </source>
</reference>
<sequence length="90" mass="10004">MVEFGDEQLDKVLWEVPEEKDNLEDFLKKHSILFGTQGIAGDGGVPIIHGIDLASLDKLVVHNEEINDIIAKLCSQMPVVVVKHFCNTYG</sequence>
<name>A0A6N3G846_MEDGN</name>